<reference evidence="2 3" key="1">
    <citation type="submission" date="2018-06" db="EMBL/GenBank/DDBJ databases">
        <authorList>
            <consortium name="Pathogen Informatics"/>
            <person name="Doyle S."/>
        </authorList>
    </citation>
    <scope>NUCLEOTIDE SEQUENCE [LARGE SCALE GENOMIC DNA]</scope>
    <source>
        <strain evidence="2 3">NCTC11819</strain>
    </source>
</reference>
<evidence type="ECO:0000256" key="1">
    <source>
        <dbReference type="SAM" id="Phobius"/>
    </source>
</evidence>
<dbReference type="EMBL" id="UGGQ01000006">
    <property type="protein sequence ID" value="STO17069.1"/>
    <property type="molecule type" value="Genomic_DNA"/>
</dbReference>
<gene>
    <name evidence="2" type="ORF">NCTC11819_01652</name>
</gene>
<dbReference type="OrthoDB" id="4191603at2"/>
<sequence length="82" mass="8979">MAIIMDGNGRWANAQGLNRTAGREAGEYALTERWSSLRLIALLPLAGQLYLLGVSIVVREICQQVCRKIFCDSLAFPPAKTA</sequence>
<accession>A0A8G2HTV3</accession>
<dbReference type="Gene3D" id="3.40.1180.10">
    <property type="entry name" value="Decaprenyl diphosphate synthase-like"/>
    <property type="match status" value="1"/>
</dbReference>
<dbReference type="GO" id="GO:0016765">
    <property type="term" value="F:transferase activity, transferring alkyl or aryl (other than methyl) groups"/>
    <property type="evidence" value="ECO:0007669"/>
    <property type="project" value="InterPro"/>
</dbReference>
<keyword evidence="1" id="KW-0812">Transmembrane</keyword>
<organism evidence="2 3">
    <name type="scientific">Mobiluncus mulieris</name>
    <dbReference type="NCBI Taxonomy" id="2052"/>
    <lineage>
        <taxon>Bacteria</taxon>
        <taxon>Bacillati</taxon>
        <taxon>Actinomycetota</taxon>
        <taxon>Actinomycetes</taxon>
        <taxon>Actinomycetales</taxon>
        <taxon>Actinomycetaceae</taxon>
        <taxon>Mobiluncus</taxon>
    </lineage>
</organism>
<evidence type="ECO:0000313" key="3">
    <source>
        <dbReference type="Proteomes" id="UP000255284"/>
    </source>
</evidence>
<comment type="caution">
    <text evidence="2">The sequence shown here is derived from an EMBL/GenBank/DDBJ whole genome shotgun (WGS) entry which is preliminary data.</text>
</comment>
<keyword evidence="1" id="KW-1133">Transmembrane helix</keyword>
<dbReference type="Proteomes" id="UP000255284">
    <property type="component" value="Unassembled WGS sequence"/>
</dbReference>
<evidence type="ECO:0000313" key="2">
    <source>
        <dbReference type="EMBL" id="STO17069.1"/>
    </source>
</evidence>
<dbReference type="AlphaFoldDB" id="A0A8G2HTV3"/>
<proteinExistence type="predicted"/>
<name>A0A8G2HTV3_9ACTO</name>
<keyword evidence="1" id="KW-0472">Membrane</keyword>
<feature type="transmembrane region" description="Helical" evidence="1">
    <location>
        <begin position="39"/>
        <end position="58"/>
    </location>
</feature>
<protein>
    <submittedName>
        <fullName evidence="2">Undecaprenyl pyrophosphate synthase</fullName>
    </submittedName>
</protein>
<dbReference type="SUPFAM" id="SSF64005">
    <property type="entry name" value="Undecaprenyl diphosphate synthase"/>
    <property type="match status" value="1"/>
</dbReference>
<dbReference type="InterPro" id="IPR036424">
    <property type="entry name" value="UPP_synth-like_sf"/>
</dbReference>